<comment type="similarity">
    <text evidence="2">Belongs to the CTP synthase family.</text>
</comment>
<keyword evidence="11" id="KW-0808">Transferase</keyword>
<dbReference type="UniPathway" id="UPA00159">
    <property type="reaction ID" value="UER00277"/>
</dbReference>
<keyword evidence="7 11" id="KW-0315">Glutamine amidotransferase</keyword>
<dbReference type="GO" id="GO:0044210">
    <property type="term" value="P:'de novo' CTP biosynthetic process"/>
    <property type="evidence" value="ECO:0007669"/>
    <property type="project" value="UniProtKB-UniPathway"/>
</dbReference>
<dbReference type="NCBIfam" id="NF004836">
    <property type="entry name" value="PRK06186.1"/>
    <property type="match status" value="1"/>
</dbReference>
<name>A0A561UGR5_9ACTN</name>
<dbReference type="GO" id="GO:0003883">
    <property type="term" value="F:CTP synthase activity"/>
    <property type="evidence" value="ECO:0007669"/>
    <property type="project" value="UniProtKB-EC"/>
</dbReference>
<comment type="catalytic activity">
    <reaction evidence="9">
        <text>UTP + L-glutamine + ATP + H2O = CTP + L-glutamate + ADP + phosphate + 2 H(+)</text>
        <dbReference type="Rhea" id="RHEA:26426"/>
        <dbReference type="ChEBI" id="CHEBI:15377"/>
        <dbReference type="ChEBI" id="CHEBI:15378"/>
        <dbReference type="ChEBI" id="CHEBI:29985"/>
        <dbReference type="ChEBI" id="CHEBI:30616"/>
        <dbReference type="ChEBI" id="CHEBI:37563"/>
        <dbReference type="ChEBI" id="CHEBI:43474"/>
        <dbReference type="ChEBI" id="CHEBI:46398"/>
        <dbReference type="ChEBI" id="CHEBI:58359"/>
        <dbReference type="ChEBI" id="CHEBI:456216"/>
        <dbReference type="EC" id="6.3.4.2"/>
    </reaction>
</comment>
<dbReference type="RefSeq" id="WP_145904965.1">
    <property type="nucleotide sequence ID" value="NZ_BAAAMZ010000032.1"/>
</dbReference>
<dbReference type="InterPro" id="IPR017926">
    <property type="entry name" value="GATASE"/>
</dbReference>
<evidence type="ECO:0000256" key="2">
    <source>
        <dbReference type="ARBA" id="ARBA00007533"/>
    </source>
</evidence>
<evidence type="ECO:0000256" key="6">
    <source>
        <dbReference type="ARBA" id="ARBA00022840"/>
    </source>
</evidence>
<evidence type="ECO:0000256" key="5">
    <source>
        <dbReference type="ARBA" id="ARBA00022741"/>
    </source>
</evidence>
<organism evidence="11 12">
    <name type="scientific">Kitasatospora viridis</name>
    <dbReference type="NCBI Taxonomy" id="281105"/>
    <lineage>
        <taxon>Bacteria</taxon>
        <taxon>Bacillati</taxon>
        <taxon>Actinomycetota</taxon>
        <taxon>Actinomycetes</taxon>
        <taxon>Kitasatosporales</taxon>
        <taxon>Streptomycetaceae</taxon>
        <taxon>Kitasatospora</taxon>
    </lineage>
</organism>
<dbReference type="InterPro" id="IPR004468">
    <property type="entry name" value="CTP_synthase"/>
</dbReference>
<dbReference type="Proteomes" id="UP000317940">
    <property type="component" value="Unassembled WGS sequence"/>
</dbReference>
<keyword evidence="5" id="KW-0547">Nucleotide-binding</keyword>
<keyword evidence="8" id="KW-0665">Pyrimidine biosynthesis</keyword>
<comment type="pathway">
    <text evidence="1">Pyrimidine metabolism; CTP biosynthesis via de novo pathway; CTP from UDP: step 2/2.</text>
</comment>
<dbReference type="Pfam" id="PF00117">
    <property type="entry name" value="GATase"/>
    <property type="match status" value="1"/>
</dbReference>
<reference evidence="11 12" key="1">
    <citation type="submission" date="2019-06" db="EMBL/GenBank/DDBJ databases">
        <title>Sequencing the genomes of 1000 actinobacteria strains.</title>
        <authorList>
            <person name="Klenk H.-P."/>
        </authorList>
    </citation>
    <scope>NUCLEOTIDE SEQUENCE [LARGE SCALE GENOMIC DNA]</scope>
    <source>
        <strain evidence="11 12">DSM 44826</strain>
    </source>
</reference>
<protein>
    <recommendedName>
        <fullName evidence="3">CTP synthase (glutamine hydrolyzing)</fullName>
        <ecNumber evidence="3">6.3.4.2</ecNumber>
    </recommendedName>
</protein>
<dbReference type="GO" id="GO:0005829">
    <property type="term" value="C:cytosol"/>
    <property type="evidence" value="ECO:0007669"/>
    <property type="project" value="TreeGrafter"/>
</dbReference>
<feature type="domain" description="Glutamine amidotransferase" evidence="10">
    <location>
        <begin position="33"/>
        <end position="226"/>
    </location>
</feature>
<dbReference type="PANTHER" id="PTHR11550">
    <property type="entry name" value="CTP SYNTHASE"/>
    <property type="match status" value="1"/>
</dbReference>
<proteinExistence type="inferred from homology"/>
<evidence type="ECO:0000256" key="4">
    <source>
        <dbReference type="ARBA" id="ARBA00022598"/>
    </source>
</evidence>
<dbReference type="GO" id="GO:0005524">
    <property type="term" value="F:ATP binding"/>
    <property type="evidence" value="ECO:0007669"/>
    <property type="project" value="UniProtKB-KW"/>
</dbReference>
<dbReference type="OrthoDB" id="3286005at2"/>
<evidence type="ECO:0000256" key="9">
    <source>
        <dbReference type="ARBA" id="ARBA00047781"/>
    </source>
</evidence>
<evidence type="ECO:0000256" key="7">
    <source>
        <dbReference type="ARBA" id="ARBA00022962"/>
    </source>
</evidence>
<dbReference type="EMBL" id="VIWT01000001">
    <property type="protein sequence ID" value="TWF98547.1"/>
    <property type="molecule type" value="Genomic_DNA"/>
</dbReference>
<accession>A0A561UGR5</accession>
<dbReference type="GO" id="GO:0042802">
    <property type="term" value="F:identical protein binding"/>
    <property type="evidence" value="ECO:0007669"/>
    <property type="project" value="TreeGrafter"/>
</dbReference>
<evidence type="ECO:0000259" key="10">
    <source>
        <dbReference type="Pfam" id="PF00117"/>
    </source>
</evidence>
<dbReference type="InterPro" id="IPR029062">
    <property type="entry name" value="Class_I_gatase-like"/>
</dbReference>
<keyword evidence="12" id="KW-1185">Reference proteome</keyword>
<evidence type="ECO:0000256" key="1">
    <source>
        <dbReference type="ARBA" id="ARBA00005171"/>
    </source>
</evidence>
<dbReference type="PROSITE" id="PS51273">
    <property type="entry name" value="GATASE_TYPE_1"/>
    <property type="match status" value="1"/>
</dbReference>
<sequence>MTETPVAARLALVGDRSANVRSHTNIPGLLDQLAERHRLAIDAYWIPTEEGAEVAGFDGVWLLPGSPYRSEQGALAAVRTAREQDIPFLGTCAGFQHAILEFARSVCGLADAGHAENDPDTERAVIVPLSCSLVGHEGAVLAEPDTLAGRLLAARRTVERYHCNYGAAPAHLPELAARGMRFSGRDEAGELRVLELAEHPFFLATLFQPELAERTDDVHPLIRGFAEAVVAHARAGSLTAPAGASGS</sequence>
<dbReference type="GO" id="GO:0016740">
    <property type="term" value="F:transferase activity"/>
    <property type="evidence" value="ECO:0007669"/>
    <property type="project" value="UniProtKB-KW"/>
</dbReference>
<evidence type="ECO:0000256" key="8">
    <source>
        <dbReference type="ARBA" id="ARBA00022975"/>
    </source>
</evidence>
<dbReference type="SUPFAM" id="SSF52317">
    <property type="entry name" value="Class I glutamine amidotransferase-like"/>
    <property type="match status" value="1"/>
</dbReference>
<gene>
    <name evidence="11" type="ORF">FHX73_112363</name>
</gene>
<keyword evidence="6" id="KW-0067">ATP-binding</keyword>
<dbReference type="AlphaFoldDB" id="A0A561UGR5"/>
<keyword evidence="4" id="KW-0436">Ligase</keyword>
<dbReference type="EC" id="6.3.4.2" evidence="3"/>
<dbReference type="PANTHER" id="PTHR11550:SF0">
    <property type="entry name" value="CTP SYNTHASE-RELATED"/>
    <property type="match status" value="1"/>
</dbReference>
<evidence type="ECO:0000256" key="3">
    <source>
        <dbReference type="ARBA" id="ARBA00012291"/>
    </source>
</evidence>
<evidence type="ECO:0000313" key="12">
    <source>
        <dbReference type="Proteomes" id="UP000317940"/>
    </source>
</evidence>
<dbReference type="GO" id="GO:0019856">
    <property type="term" value="P:pyrimidine nucleobase biosynthetic process"/>
    <property type="evidence" value="ECO:0007669"/>
    <property type="project" value="TreeGrafter"/>
</dbReference>
<evidence type="ECO:0000313" key="11">
    <source>
        <dbReference type="EMBL" id="TWF98547.1"/>
    </source>
</evidence>
<comment type="caution">
    <text evidence="11">The sequence shown here is derived from an EMBL/GenBank/DDBJ whole genome shotgun (WGS) entry which is preliminary data.</text>
</comment>
<dbReference type="Gene3D" id="3.40.50.880">
    <property type="match status" value="1"/>
</dbReference>